<protein>
    <submittedName>
        <fullName evidence="2">Uncharacterized protein</fullName>
    </submittedName>
</protein>
<reference evidence="2 3" key="1">
    <citation type="submission" date="2020-03" db="EMBL/GenBank/DDBJ databases">
        <title>Propioniciclava sp. nov., isolated from Hydrophilus acuminatus.</title>
        <authorList>
            <person name="Hyun D.-W."/>
            <person name="Bae J.-W."/>
        </authorList>
    </citation>
    <scope>NUCLEOTIDE SEQUENCE [LARGE SCALE GENOMIC DNA]</scope>
    <source>
        <strain evidence="2 3">HDW11</strain>
    </source>
</reference>
<dbReference type="Proteomes" id="UP000501058">
    <property type="component" value="Chromosome"/>
</dbReference>
<keyword evidence="1" id="KW-1133">Transmembrane helix</keyword>
<evidence type="ECO:0000313" key="2">
    <source>
        <dbReference type="EMBL" id="QIK72808.1"/>
    </source>
</evidence>
<feature type="transmembrane region" description="Helical" evidence="1">
    <location>
        <begin position="51"/>
        <end position="68"/>
    </location>
</feature>
<keyword evidence="3" id="KW-1185">Reference proteome</keyword>
<dbReference type="KEGG" id="prv:G7070_11650"/>
<organism evidence="2 3">
    <name type="scientific">Propioniciclava coleopterorum</name>
    <dbReference type="NCBI Taxonomy" id="2714937"/>
    <lineage>
        <taxon>Bacteria</taxon>
        <taxon>Bacillati</taxon>
        <taxon>Actinomycetota</taxon>
        <taxon>Actinomycetes</taxon>
        <taxon>Propionibacteriales</taxon>
        <taxon>Propionibacteriaceae</taxon>
        <taxon>Propioniciclava</taxon>
    </lineage>
</organism>
<keyword evidence="1" id="KW-0812">Transmembrane</keyword>
<feature type="transmembrane region" description="Helical" evidence="1">
    <location>
        <begin position="6"/>
        <end position="30"/>
    </location>
</feature>
<proteinExistence type="predicted"/>
<dbReference type="AlphaFoldDB" id="A0A6G7Y831"/>
<feature type="transmembrane region" description="Helical" evidence="1">
    <location>
        <begin position="113"/>
        <end position="137"/>
    </location>
</feature>
<evidence type="ECO:0000313" key="3">
    <source>
        <dbReference type="Proteomes" id="UP000501058"/>
    </source>
</evidence>
<dbReference type="EMBL" id="CP049865">
    <property type="protein sequence ID" value="QIK72808.1"/>
    <property type="molecule type" value="Genomic_DNA"/>
</dbReference>
<name>A0A6G7Y831_9ACTN</name>
<dbReference type="RefSeq" id="WP_166233883.1">
    <property type="nucleotide sequence ID" value="NZ_CP049865.1"/>
</dbReference>
<accession>A0A6G7Y831</accession>
<keyword evidence="1" id="KW-0472">Membrane</keyword>
<feature type="transmembrane region" description="Helical" evidence="1">
    <location>
        <begin position="80"/>
        <end position="101"/>
    </location>
</feature>
<evidence type="ECO:0000256" key="1">
    <source>
        <dbReference type="SAM" id="Phobius"/>
    </source>
</evidence>
<sequence length="139" mass="14306">MSQLTSPTLISAGVVLLTVLGIGYGGTFLLRILNGGLEFTPFQKSSFRAGHAHAGVLVTLGLVVALFVDLSGGRGLLVELSYGVLFAAIFIPAGFFFGAMGRGRTRPGPWFNLLWVGVASLAVGLISGAVVLIQAGLSS</sequence>
<gene>
    <name evidence="2" type="ORF">G7070_11650</name>
</gene>